<feature type="compositionally biased region" description="Low complexity" evidence="1">
    <location>
        <begin position="163"/>
        <end position="177"/>
    </location>
</feature>
<dbReference type="EMBL" id="CP116346">
    <property type="protein sequence ID" value="WIT10166.1"/>
    <property type="molecule type" value="Genomic_DNA"/>
</dbReference>
<dbReference type="Proteomes" id="UP001177769">
    <property type="component" value="Chromosome"/>
</dbReference>
<feature type="transmembrane region" description="Helical" evidence="2">
    <location>
        <begin position="7"/>
        <end position="30"/>
    </location>
</feature>
<sequence length="212" mass="22963">MQSARRFFSFLSGIALYTSAMVASNLLTTITLPRSWVLVSGRSDTMIAQAWKAGLLALPLVVLAAIWVNITLRARQRSRKHVVAWLFGGLVTGWLGWLMYGFVVFAVQTGERTWPVASMLFSSHLPPLWGLMNTVGIFLGAVIGLWTVPERVSTRQRRVAVAATSASAPNAGTAPAPSRGPRIPRLSNWRKPAAPSVEAASGKAREKALSQP</sequence>
<proteinExistence type="predicted"/>
<protein>
    <submittedName>
        <fullName evidence="3">Uncharacterized protein</fullName>
    </submittedName>
</protein>
<evidence type="ECO:0000313" key="3">
    <source>
        <dbReference type="EMBL" id="WIT10166.1"/>
    </source>
</evidence>
<feature type="compositionally biased region" description="Basic and acidic residues" evidence="1">
    <location>
        <begin position="203"/>
        <end position="212"/>
    </location>
</feature>
<keyword evidence="4" id="KW-1185">Reference proteome</keyword>
<feature type="transmembrane region" description="Helical" evidence="2">
    <location>
        <begin position="50"/>
        <end position="70"/>
    </location>
</feature>
<evidence type="ECO:0000256" key="2">
    <source>
        <dbReference type="SAM" id="Phobius"/>
    </source>
</evidence>
<dbReference type="AlphaFoldDB" id="A0AA95NIG5"/>
<organism evidence="3 4">
    <name type="scientific">Paucibacter sediminis</name>
    <dbReference type="NCBI Taxonomy" id="3019553"/>
    <lineage>
        <taxon>Bacteria</taxon>
        <taxon>Pseudomonadati</taxon>
        <taxon>Pseudomonadota</taxon>
        <taxon>Betaproteobacteria</taxon>
        <taxon>Burkholderiales</taxon>
        <taxon>Sphaerotilaceae</taxon>
        <taxon>Roseateles</taxon>
    </lineage>
</organism>
<feature type="transmembrane region" description="Helical" evidence="2">
    <location>
        <begin position="82"/>
        <end position="107"/>
    </location>
</feature>
<feature type="transmembrane region" description="Helical" evidence="2">
    <location>
        <begin position="127"/>
        <end position="148"/>
    </location>
</feature>
<feature type="region of interest" description="Disordered" evidence="1">
    <location>
        <begin position="163"/>
        <end position="212"/>
    </location>
</feature>
<keyword evidence="2" id="KW-1133">Transmembrane helix</keyword>
<dbReference type="RefSeq" id="WP_285231235.1">
    <property type="nucleotide sequence ID" value="NZ_CP116346.1"/>
</dbReference>
<accession>A0AA95NIG5</accession>
<gene>
    <name evidence="3" type="ORF">PFX98_14615</name>
</gene>
<reference evidence="3" key="1">
    <citation type="submission" date="2023-01" db="EMBL/GenBank/DDBJ databases">
        <title>Whole genome sequence of Paucibacter sp. S2-9 isolated from pond sediment.</title>
        <authorList>
            <person name="Jung J.Y."/>
        </authorList>
    </citation>
    <scope>NUCLEOTIDE SEQUENCE</scope>
    <source>
        <strain evidence="3">S2-9</strain>
    </source>
</reference>
<dbReference type="KEGG" id="pais:PFX98_14615"/>
<keyword evidence="2" id="KW-0472">Membrane</keyword>
<keyword evidence="2" id="KW-0812">Transmembrane</keyword>
<evidence type="ECO:0000256" key="1">
    <source>
        <dbReference type="SAM" id="MobiDB-lite"/>
    </source>
</evidence>
<name>A0AA95NIG5_9BURK</name>
<evidence type="ECO:0000313" key="4">
    <source>
        <dbReference type="Proteomes" id="UP001177769"/>
    </source>
</evidence>